<evidence type="ECO:0008006" key="4">
    <source>
        <dbReference type="Google" id="ProtNLM"/>
    </source>
</evidence>
<keyword evidence="1" id="KW-0812">Transmembrane</keyword>
<keyword evidence="1" id="KW-0472">Membrane</keyword>
<protein>
    <recommendedName>
        <fullName evidence="4">Thioredoxin domain-containing protein</fullName>
    </recommendedName>
</protein>
<organism evidence="2 3">
    <name type="scientific">Bradyrhizobium manausense</name>
    <dbReference type="NCBI Taxonomy" id="989370"/>
    <lineage>
        <taxon>Bacteria</taxon>
        <taxon>Pseudomonadati</taxon>
        <taxon>Pseudomonadota</taxon>
        <taxon>Alphaproteobacteria</taxon>
        <taxon>Hyphomicrobiales</taxon>
        <taxon>Nitrobacteraceae</taxon>
        <taxon>Bradyrhizobium</taxon>
    </lineage>
</organism>
<dbReference type="Proteomes" id="UP000051936">
    <property type="component" value="Unassembled WGS sequence"/>
</dbReference>
<evidence type="ECO:0000313" key="2">
    <source>
        <dbReference type="EMBL" id="KRQ09209.1"/>
    </source>
</evidence>
<dbReference type="AlphaFoldDB" id="A0A0R3DH36"/>
<gene>
    <name evidence="2" type="ORF">AOQ71_21005</name>
</gene>
<evidence type="ECO:0000313" key="3">
    <source>
        <dbReference type="Proteomes" id="UP000051936"/>
    </source>
</evidence>
<dbReference type="SUPFAM" id="SSF52833">
    <property type="entry name" value="Thioredoxin-like"/>
    <property type="match status" value="1"/>
</dbReference>
<dbReference type="InterPro" id="IPR036249">
    <property type="entry name" value="Thioredoxin-like_sf"/>
</dbReference>
<sequence length="248" mass="26446">MAISPAQAALTASQLEPVTLTRRPSAQLPLQIRMSDENERSAPLKDWLGGVPTVWILADYTCETLCGPAISIVSNALTDTGLSAGRDFRLIVVGFDPKDTAAQALAMKDAQLSPRNGLAEHSVFLRVTAPDVGALIDAFGVRPIYDREHDQFAHPAAAFVVTADGRISRALSALAVDAPSLRLALVEAGRSHVGGWSDQIHLLCYGFDPASGTYTFAARRLLIATSAISAIVLALLIGLLLRREHATR</sequence>
<keyword evidence="1" id="KW-1133">Transmembrane helix</keyword>
<keyword evidence="3" id="KW-1185">Reference proteome</keyword>
<dbReference type="STRING" id="989370.AOQ71_21005"/>
<name>A0A0R3DH36_9BRAD</name>
<dbReference type="EMBL" id="LJYG01000090">
    <property type="protein sequence ID" value="KRQ09209.1"/>
    <property type="molecule type" value="Genomic_DNA"/>
</dbReference>
<proteinExistence type="predicted"/>
<feature type="transmembrane region" description="Helical" evidence="1">
    <location>
        <begin position="221"/>
        <end position="241"/>
    </location>
</feature>
<evidence type="ECO:0000256" key="1">
    <source>
        <dbReference type="SAM" id="Phobius"/>
    </source>
</evidence>
<dbReference type="Gene3D" id="3.40.30.10">
    <property type="entry name" value="Glutaredoxin"/>
    <property type="match status" value="1"/>
</dbReference>
<reference evidence="2 3" key="1">
    <citation type="submission" date="2015-09" db="EMBL/GenBank/DDBJ databases">
        <title>Draft Genome Sequence of Bradyrhizobium manausense Strain BR 3351T, a Novel Symbiotic Nitrogen-Fixing Alphaproteobacterium Isolated from Brazilian Amazon Rain Forest.</title>
        <authorList>
            <person name="De Araujo J.L."/>
            <person name="Zilli J.E."/>
        </authorList>
    </citation>
    <scope>NUCLEOTIDE SEQUENCE [LARGE SCALE GENOMIC DNA]</scope>
    <source>
        <strain evidence="2 3">BR3351</strain>
    </source>
</reference>
<comment type="caution">
    <text evidence="2">The sequence shown here is derived from an EMBL/GenBank/DDBJ whole genome shotgun (WGS) entry which is preliminary data.</text>
</comment>
<accession>A0A0R3DH36</accession>